<organism evidence="2 3">
    <name type="scientific">Iphiclides podalirius</name>
    <name type="common">scarce swallowtail</name>
    <dbReference type="NCBI Taxonomy" id="110791"/>
    <lineage>
        <taxon>Eukaryota</taxon>
        <taxon>Metazoa</taxon>
        <taxon>Ecdysozoa</taxon>
        <taxon>Arthropoda</taxon>
        <taxon>Hexapoda</taxon>
        <taxon>Insecta</taxon>
        <taxon>Pterygota</taxon>
        <taxon>Neoptera</taxon>
        <taxon>Endopterygota</taxon>
        <taxon>Lepidoptera</taxon>
        <taxon>Glossata</taxon>
        <taxon>Ditrysia</taxon>
        <taxon>Papilionoidea</taxon>
        <taxon>Papilionidae</taxon>
        <taxon>Papilioninae</taxon>
        <taxon>Iphiclides</taxon>
    </lineage>
</organism>
<feature type="non-terminal residue" evidence="2">
    <location>
        <position position="134"/>
    </location>
</feature>
<keyword evidence="3" id="KW-1185">Reference proteome</keyword>
<sequence length="134" mass="14851">MVVAWWTTLTPSVRRRASPSSVAETREDKEVARALHRIRQCKKCKGHKEACAKQKPANEMRSARRGHPSGETRVTECPPPPRPPPTPPTSPLPVRPRQCCVMSRSPRNSWPCLASSCRAYDTAAGTSNLGPRLE</sequence>
<dbReference type="Proteomes" id="UP000837857">
    <property type="component" value="Chromosome 1"/>
</dbReference>
<evidence type="ECO:0000313" key="2">
    <source>
        <dbReference type="EMBL" id="CAH2034225.1"/>
    </source>
</evidence>
<name>A0ABN8HJ12_9NEOP</name>
<feature type="region of interest" description="Disordered" evidence="1">
    <location>
        <begin position="47"/>
        <end position="94"/>
    </location>
</feature>
<gene>
    <name evidence="2" type="ORF">IPOD504_LOCUS36</name>
</gene>
<reference evidence="2" key="1">
    <citation type="submission" date="2022-03" db="EMBL/GenBank/DDBJ databases">
        <authorList>
            <person name="Martin H S."/>
        </authorList>
    </citation>
    <scope>NUCLEOTIDE SEQUENCE</scope>
</reference>
<evidence type="ECO:0000313" key="3">
    <source>
        <dbReference type="Proteomes" id="UP000837857"/>
    </source>
</evidence>
<accession>A0ABN8HJ12</accession>
<feature type="compositionally biased region" description="Pro residues" evidence="1">
    <location>
        <begin position="77"/>
        <end position="94"/>
    </location>
</feature>
<dbReference type="EMBL" id="OW152813">
    <property type="protein sequence ID" value="CAH2034225.1"/>
    <property type="molecule type" value="Genomic_DNA"/>
</dbReference>
<proteinExistence type="predicted"/>
<feature type="compositionally biased region" description="Basic and acidic residues" evidence="1">
    <location>
        <begin position="47"/>
        <end position="74"/>
    </location>
</feature>
<protein>
    <submittedName>
        <fullName evidence="2">Uncharacterized protein</fullName>
    </submittedName>
</protein>
<evidence type="ECO:0000256" key="1">
    <source>
        <dbReference type="SAM" id="MobiDB-lite"/>
    </source>
</evidence>